<dbReference type="InterPro" id="IPR001589">
    <property type="entry name" value="Actinin_actin-bd_CS"/>
</dbReference>
<proteinExistence type="predicted"/>
<evidence type="ECO:0000259" key="5">
    <source>
        <dbReference type="PROSITE" id="PS50021"/>
    </source>
</evidence>
<sequence length="3021" mass="352889">MSWLLKRVVSHRKGDRRRFSNGESSELRVRNLNSDHLQAQKKTFTRWCNAQLSKVEEEESEDKNKYLIDDLQIDLQDGIRLLKLLEVLSGEELPKPEKSGRIIIRIHRILNVGKALTFLQSKLNEPLPNIGSEDIVDGNLKLTMGLIWVIILRFKIGIIAEKEQNIQDENVLEIEVYPNQEPDLSITEDVISSSEKKERRKSAKHQSTTGTTSWDDDEEEPQIIDISKKRNKNKRRSTFRRSMFRRSSYGDEQSTPAMPKRQSIRKAVLIKNTAANAKTSLLNWCKSVLKPYVELGIINEIQDFSKSWQNGVAFLALVHKMQPSIMPEIEELIQAKETNQPYGIPSLYTSDDPEDWFQNLYTAFQIAEKCFGIAQLIDANDICRVSSPDERIIMTYISEFYFAFERNYNNIKNNEKREDITNIVTKNNEEENSVNNITEDEKQNKELPIEEENIVTKNTYHDERTEEDFKLDKEYQIRIEEFNNKHVDSLINELDNIIHNYLDKANNFSGWVKETQQVQYQLLWFLYSPPQEQDQKNVITPQQSIVSRIYEPLYNSSSSVDILESVINECMTSLRSELENINYANTKGGIMKRELDREFLLVTEIARAIEKKQNKNNNEVASIATVYATQSSILQHLDRLISHTYVSASNVLQNFVLWVKEWEVVLDCVEEDLLNEEKKDDGRPESLKSEVNKWIQNVNGLVETIGSLLVKREKYLQKRKTDLENLTKNSENRAIEKIRKRWLTLHGIVRNILGDEFVPDISSFLIPTMIEIPEENYFVELEMELTSLSRTLNNEYPSKLDNLHQRVESLVSFVTAEFTRRPLLSRRAFPDLPLGGIAQLSRIPTLSSVPPPNLQFSNFPAFVLVHADRLIKSGQNDVLKPLELNVIDTINKQKETVNKLLENVHTHRKESDEVRDILKKEEQNEQEKIQIVQNISNDYCKMIKRLDEWLNGTTKDFQRIKEQIPHVLSRLQNQNGNFREADHTWMKGTEDWCSSILVDIELLSSNQSNNENVVVPSKALIEKTWKKLNDIIFYSKSDSKKIMDKKEVQQFHNITPFHNKIFDKMDELKSSLEIFVNSFLSPSKRSLDDQMDLKAQDLVEKWKSQCKDIQSFIETNYSIRVSDKPDEENDKNVFDELEQLFNLWSSKEDDFDDDLNIILTNEEDLHRKLTSLQQRLTQVSGLNSESSLSPLSLKIGKFKKYTFTNFTSLSNEVIKSLPADVNKFGISRQTIRSKLETLNNQLNKLIELDAEYLSSHSQNKNYDNKDTIAKNSELEFTINIIVLNIEWVKMLSKISNELDSEKSLIKNLERIKNTSKSSIQLLMSDDGEITNEDSEYLSLAKPILSDCQQRLKESIYEDIKILDNYQVQRNELISSIRNIENPSFISNFTSNQYVNIHMNNLNQYDDKVRITYMNAQKLVSCSTHWYNIYRQMFDWMIYIDRTRADTEERIRRYSQGGSRAVPNGLDENVTEELIIQCEKDQKHLEDRTKEWKENPRFKKVKKLSSKLSELITSVSEENDVMSEEECKNIDAYIKNKVERFNEVFNQFCQTIRKRKHDVIRLRKVFTEVSQPCKQLLKEISEIEEELVGVNTIIKNKEFTEESVSQVIKSLNDRTVEVTNKCNDLDNVIKNMSETLPESPRVSSRVSSYKHVSMLLRPVIDSRVFELVNEVNQKGHVLKKKMEKTVSEITKIAINNWENDNILELQNWIERTQAEIERSIDTDENISVLLEAHLEKYEKYKNEANEKRDLLTLAENKTENLVKTLRSWAISNNSGCNKTLSVNKSNRMSNRMSIRESFIRTTSSSFLGKRESYNLPKRISNISDLPSQPDLLQIRFNELSKAFNGLYDHIEQETKFYNYSIEVYKAIKDTTKDISEFKQLTDNIMQGSLSSKERELNTEELEKQLKSLEDEKMNNGLIGYIDHLSSLQSKTPTKADTKILNILKKYQLELSNTFENIHKQLMGLKRSKKIVEGYIKQSQEVRQWIQNKIIVLNEVNEDIKEQTKRFDELKDKYDINDGEEEIKIVFKTEESVFDNVMKRLNEAEDALKRYTLSYQHLNSHAEKIVNDFENSHTALSKESFEIIKTHQRGIDSIWNNLCSELERLKNISTIRMNIMSWIKKSEEFEQRLWSLEEQFEQGEGIILNNLPENSENNGLIDLFAEFGQVADETIRSWDYDISRLEEEHGDLVQEIQGIELNSLKLECPEEINVLNQQWYLNNINESLASLQDTFDSRKDEIFDLSEKFDNWELDYNNLEEWINVTIASLNERLNDTNSGYAVITGDIDFDKLNLNNWNKSQLILENHIDGEIMKQYEKVTADCATIISLCKDLLPEETSEIFEKYSGEKRTYLYDIWNQLSTLKDNEKNSLEIAKQYLDWHQSAFAIENNIVEKLEHLNSRDSLSIDEYSDLNENIDYSDKILNEANAKLREIKTGKPKFVFEKVNNDIYKSRQNQISQKINEARKIIQDSKDAANRKNSLHEINKSLDSYEKWCDDILYELPMYTASLEFLSHQNSINLDNDKSIIDVDTKMNSYIAELDNIDNIFLNESVESIFQNHLKKYKSTENEISSFNNELEIFKEKYQRYFRSHNYSIQTRYETLVQRFKRIEKALSVGYYKADIIKKIYVHDKISSEIKNWIQNKKQDIIDMVYNNSISSSSKMLDIENQLNLFETSVDEYYHITDKLYNFLTQNEEPTIDLQVCARLVSGRKKSINSEWELLMEFVNTVTSNSAYIEKEIELNKMITKMSQFINDIKCRILEVNIMNNNETNQVNLESIFGRLEGELVAGVLPNIQILESNIKKYLSEIPSYTVYYKISLSLREEFENLNDVLRIRKNKLNLHNKVVTHNNLMSNIQQQISDLSKAIDEQSIPRGRNEIETYVAIIDSKLMFFNTSISKLVNDSNDIMKNILVEDITDEWNSCEKQQNVEKRWEDVKQSVKDRRENIDTKLSMKGSNHNERERPISQRMSAYLPKYHSIRPSSSLSTRSGKTSPRSIYSRNSHRRSPSSSSSPVSHSRSRRHSSIIE</sequence>
<feature type="domain" description="Calponin-homology (CH)" evidence="5">
    <location>
        <begin position="38"/>
        <end position="155"/>
    </location>
</feature>
<keyword evidence="1" id="KW-0677">Repeat</keyword>
<reference evidence="6 7" key="2">
    <citation type="submission" date="2016-08" db="EMBL/GenBank/DDBJ databases">
        <title>Pervasive Adenine N6-methylation of Active Genes in Fungi.</title>
        <authorList>
            <consortium name="DOE Joint Genome Institute"/>
            <person name="Mondo S.J."/>
            <person name="Dannebaum R.O."/>
            <person name="Kuo R.C."/>
            <person name="Labutti K."/>
            <person name="Haridas S."/>
            <person name="Kuo A."/>
            <person name="Salamov A."/>
            <person name="Ahrendt S.R."/>
            <person name="Lipzen A."/>
            <person name="Sullivan W."/>
            <person name="Andreopoulos W.B."/>
            <person name="Clum A."/>
            <person name="Lindquist E."/>
            <person name="Daum C."/>
            <person name="Ramamoorthy G.K."/>
            <person name="Gryganskyi A."/>
            <person name="Culley D."/>
            <person name="Magnuson J.K."/>
            <person name="James T.Y."/>
            <person name="O'Malley M.A."/>
            <person name="Stajich J.E."/>
            <person name="Spatafora J.W."/>
            <person name="Visel A."/>
            <person name="Grigoriev I.V."/>
        </authorList>
    </citation>
    <scope>NUCLEOTIDE SEQUENCE [LARGE SCALE GENOMIC DNA]</scope>
    <source>
        <strain evidence="7">finn</strain>
    </source>
</reference>
<feature type="region of interest" description="Disordered" evidence="4">
    <location>
        <begin position="185"/>
        <end position="261"/>
    </location>
</feature>
<gene>
    <name evidence="6" type="ORF">BCR36DRAFT_407999</name>
</gene>
<dbReference type="STRING" id="1754191.A0A1Y1VNM2"/>
<feature type="region of interest" description="Disordered" evidence="4">
    <location>
        <begin position="2921"/>
        <end position="3021"/>
    </location>
</feature>
<accession>A0A1Y1VNM2</accession>
<evidence type="ECO:0000256" key="1">
    <source>
        <dbReference type="ARBA" id="ARBA00022737"/>
    </source>
</evidence>
<evidence type="ECO:0000313" key="7">
    <source>
        <dbReference type="Proteomes" id="UP000193719"/>
    </source>
</evidence>
<dbReference type="GO" id="GO:0003779">
    <property type="term" value="F:actin binding"/>
    <property type="evidence" value="ECO:0007669"/>
    <property type="project" value="UniProtKB-KW"/>
</dbReference>
<feature type="coiled-coil region" evidence="3">
    <location>
        <begin position="1991"/>
        <end position="2059"/>
    </location>
</feature>
<keyword evidence="2" id="KW-0009">Actin-binding</keyword>
<feature type="domain" description="Calponin-homology (CH)" evidence="5">
    <location>
        <begin position="275"/>
        <end position="405"/>
    </location>
</feature>
<dbReference type="PROSITE" id="PS00019">
    <property type="entry name" value="ACTININ_1"/>
    <property type="match status" value="1"/>
</dbReference>
<dbReference type="Gene3D" id="1.20.58.60">
    <property type="match status" value="1"/>
</dbReference>
<dbReference type="InterPro" id="IPR036872">
    <property type="entry name" value="CH_dom_sf"/>
</dbReference>
<feature type="coiled-coil region" evidence="3">
    <location>
        <begin position="1729"/>
        <end position="1756"/>
    </location>
</feature>
<dbReference type="PROSITE" id="PS50021">
    <property type="entry name" value="CH"/>
    <property type="match status" value="2"/>
</dbReference>
<organism evidence="6 7">
    <name type="scientific">Piromyces finnis</name>
    <dbReference type="NCBI Taxonomy" id="1754191"/>
    <lineage>
        <taxon>Eukaryota</taxon>
        <taxon>Fungi</taxon>
        <taxon>Fungi incertae sedis</taxon>
        <taxon>Chytridiomycota</taxon>
        <taxon>Chytridiomycota incertae sedis</taxon>
        <taxon>Neocallimastigomycetes</taxon>
        <taxon>Neocallimastigales</taxon>
        <taxon>Neocallimastigaceae</taxon>
        <taxon>Piromyces</taxon>
    </lineage>
</organism>
<evidence type="ECO:0000256" key="4">
    <source>
        <dbReference type="SAM" id="MobiDB-lite"/>
    </source>
</evidence>
<feature type="compositionally biased region" description="Basic residues" evidence="4">
    <location>
        <begin position="3011"/>
        <end position="3021"/>
    </location>
</feature>
<dbReference type="Pfam" id="PF00307">
    <property type="entry name" value="CH"/>
    <property type="match status" value="2"/>
</dbReference>
<name>A0A1Y1VNM2_9FUNG</name>
<evidence type="ECO:0000256" key="2">
    <source>
        <dbReference type="ARBA" id="ARBA00023203"/>
    </source>
</evidence>
<dbReference type="PANTHER" id="PTHR11915">
    <property type="entry name" value="SPECTRIN/FILAMIN RELATED CYTOSKELETAL PROTEIN"/>
    <property type="match status" value="1"/>
</dbReference>
<reference evidence="6 7" key="1">
    <citation type="submission" date="2016-08" db="EMBL/GenBank/DDBJ databases">
        <title>Genomes of anaerobic fungi encode conserved fungal cellulosomes for biomass hydrolysis.</title>
        <authorList>
            <consortium name="DOE Joint Genome Institute"/>
            <person name="Haitjema C.H."/>
            <person name="Gilmore S.P."/>
            <person name="Henske J.K."/>
            <person name="Solomon K.V."/>
            <person name="De Groot R."/>
            <person name="Kuo A."/>
            <person name="Mondo S.J."/>
            <person name="Salamov A.A."/>
            <person name="Labutti K."/>
            <person name="Zhao Z."/>
            <person name="Chiniquy J."/>
            <person name="Barry K."/>
            <person name="Brewer H.M."/>
            <person name="Purvine S.O."/>
            <person name="Wright A.T."/>
            <person name="Boxma B."/>
            <person name="Van Alen T."/>
            <person name="Hackstein J.H."/>
            <person name="Baker S.E."/>
            <person name="Grigoriev I.V."/>
            <person name="O'Malley M.A."/>
        </authorList>
    </citation>
    <scope>NUCLEOTIDE SEQUENCE [LARGE SCALE GENOMIC DNA]</scope>
    <source>
        <strain evidence="7">finn</strain>
    </source>
</reference>
<keyword evidence="7" id="KW-1185">Reference proteome</keyword>
<dbReference type="Gene3D" id="1.10.418.10">
    <property type="entry name" value="Calponin-like domain"/>
    <property type="match status" value="2"/>
</dbReference>
<feature type="compositionally biased region" description="Low complexity" evidence="4">
    <location>
        <begin position="2973"/>
        <end position="2988"/>
    </location>
</feature>
<dbReference type="PROSITE" id="PS00020">
    <property type="entry name" value="ACTININ_2"/>
    <property type="match status" value="1"/>
</dbReference>
<dbReference type="SMART" id="SM00033">
    <property type="entry name" value="CH"/>
    <property type="match status" value="2"/>
</dbReference>
<dbReference type="InterPro" id="IPR001715">
    <property type="entry name" value="CH_dom"/>
</dbReference>
<dbReference type="EMBL" id="MCFH01000001">
    <property type="protein sequence ID" value="ORX61014.1"/>
    <property type="molecule type" value="Genomic_DNA"/>
</dbReference>
<feature type="coiled-coil region" evidence="3">
    <location>
        <begin position="2551"/>
        <end position="2578"/>
    </location>
</feature>
<dbReference type="SUPFAM" id="SSF47576">
    <property type="entry name" value="Calponin-homology domain, CH-domain"/>
    <property type="match status" value="1"/>
</dbReference>
<protein>
    <recommendedName>
        <fullName evidence="5">Calponin-homology (CH) domain-containing protein</fullName>
    </recommendedName>
</protein>
<dbReference type="OrthoDB" id="10017054at2759"/>
<feature type="compositionally biased region" description="Basic residues" evidence="4">
    <location>
        <begin position="229"/>
        <end position="244"/>
    </location>
</feature>
<dbReference type="Proteomes" id="UP000193719">
    <property type="component" value="Unassembled WGS sequence"/>
</dbReference>
<feature type="compositionally biased region" description="Low complexity" evidence="4">
    <location>
        <begin position="3001"/>
        <end position="3010"/>
    </location>
</feature>
<evidence type="ECO:0000313" key="6">
    <source>
        <dbReference type="EMBL" id="ORX61014.1"/>
    </source>
</evidence>
<keyword evidence="3" id="KW-0175">Coiled coil</keyword>
<evidence type="ECO:0000256" key="3">
    <source>
        <dbReference type="SAM" id="Coils"/>
    </source>
</evidence>
<feature type="compositionally biased region" description="Basic and acidic residues" evidence="4">
    <location>
        <begin position="2921"/>
        <end position="2942"/>
    </location>
</feature>
<comment type="caution">
    <text evidence="6">The sequence shown here is derived from an EMBL/GenBank/DDBJ whole genome shotgun (WGS) entry which is preliminary data.</text>
</comment>